<accession>A0AB36K857</accession>
<comment type="caution">
    <text evidence="1">The sequence shown here is derived from an EMBL/GenBank/DDBJ whole genome shotgun (WGS) entry which is preliminary data.</text>
</comment>
<evidence type="ECO:0000313" key="2">
    <source>
        <dbReference type="Proteomes" id="UP000188726"/>
    </source>
</evidence>
<evidence type="ECO:0000313" key="1">
    <source>
        <dbReference type="EMBL" id="OOE45137.1"/>
    </source>
</evidence>
<reference evidence="1 2" key="1">
    <citation type="journal article" date="2017" name="Genome Announc.">
        <title>Draft Genome Sequences of Salinivibrio proteolyticus, Salinivibrio sharmensis, Salinivibrio siamensis, Salinivibrio costicola subsp. alcaliphilus, Salinivibrio costicola subsp. vallismortis, and 29 New Isolates Belonging to the Genus Salinivibrio.</title>
        <authorList>
            <person name="Lopez-Hermoso C."/>
            <person name="de la Haba R.R."/>
            <person name="Sanchez-Porro C."/>
            <person name="Bayliss S.C."/>
            <person name="Feil E.J."/>
            <person name="Ventosa A."/>
        </authorList>
    </citation>
    <scope>NUCLEOTIDE SEQUENCE [LARGE SCALE GENOMIC DNA]</scope>
    <source>
        <strain evidence="1 2">IC202</strain>
    </source>
</reference>
<name>A0AB36K857_9GAMM</name>
<proteinExistence type="predicted"/>
<organism evidence="1 2">
    <name type="scientific">Salinivibrio kushneri</name>
    <dbReference type="NCBI Taxonomy" id="1908198"/>
    <lineage>
        <taxon>Bacteria</taxon>
        <taxon>Pseudomonadati</taxon>
        <taxon>Pseudomonadota</taxon>
        <taxon>Gammaproteobacteria</taxon>
        <taxon>Vibrionales</taxon>
        <taxon>Vibrionaceae</taxon>
        <taxon>Salinivibrio</taxon>
    </lineage>
</organism>
<sequence length="323" mass="35971">MYYFRCEFAMDAQGNKVKGTLESMVERSWSKLNTTDLRTFNIGEDSLLVGMQLSKKTAPLSKGDKPCIVLSIGAYEEDAAASIINKPSTSRTEIQSSTYAPPVNQEYLDDEAFLCIYDDHILISPAAKLRAGAAIRFLEKLLHKGGYKRESTLMDAQQIADMDAIKTIQREGVKNISINAYAYISSIERLKRTNSSHITHLDKLTNWMKSGLDYLRDDDTDADILEKEGLNTRIVISHDGRASGLHVKDGQKHATDTAKLLASSDACGYTITTRSDKKLTHEDTILKSNVNVVPHGKSVDRESMWTELVLCLVNYENQGVLAK</sequence>
<dbReference type="AlphaFoldDB" id="A0AB36K857"/>
<gene>
    <name evidence="1" type="ORF">BZG09_05390</name>
</gene>
<dbReference type="EMBL" id="MUEO01000009">
    <property type="protein sequence ID" value="OOE45137.1"/>
    <property type="molecule type" value="Genomic_DNA"/>
</dbReference>
<dbReference type="Proteomes" id="UP000188726">
    <property type="component" value="Unassembled WGS sequence"/>
</dbReference>
<protein>
    <submittedName>
        <fullName evidence="1">Uncharacterized protein</fullName>
    </submittedName>
</protein>